<dbReference type="SUPFAM" id="SSF56037">
    <property type="entry name" value="PheT/TilS domain"/>
    <property type="match status" value="1"/>
</dbReference>
<comment type="caution">
    <text evidence="14">The sequence shown here is derived from an EMBL/GenBank/DDBJ whole genome shotgun (WGS) entry which is preliminary data.</text>
</comment>
<dbReference type="GO" id="GO:0009328">
    <property type="term" value="C:phenylalanine-tRNA ligase complex"/>
    <property type="evidence" value="ECO:0007669"/>
    <property type="project" value="TreeGrafter"/>
</dbReference>
<evidence type="ECO:0000256" key="10">
    <source>
        <dbReference type="ARBA" id="ARBA00049255"/>
    </source>
</evidence>
<dbReference type="PROSITE" id="PS51483">
    <property type="entry name" value="B5"/>
    <property type="match status" value="1"/>
</dbReference>
<dbReference type="InterPro" id="IPR009061">
    <property type="entry name" value="DNA-bd_dom_put_sf"/>
</dbReference>
<accession>A0A845DLT3</accession>
<organism evidence="14 15">
    <name type="scientific">Candidatus Spechtbacteria bacterium SB0662_bin_43</name>
    <dbReference type="NCBI Taxonomy" id="2604897"/>
    <lineage>
        <taxon>Bacteria</taxon>
        <taxon>Candidatus Spechtiibacteriota</taxon>
    </lineage>
</organism>
<keyword evidence="6 11" id="KW-0067">ATP-binding</keyword>
<dbReference type="GO" id="GO:0003723">
    <property type="term" value="F:RNA binding"/>
    <property type="evidence" value="ECO:0007669"/>
    <property type="project" value="InterPro"/>
</dbReference>
<comment type="cofactor">
    <cofactor evidence="11">
        <name>Mg(2+)</name>
        <dbReference type="ChEBI" id="CHEBI:18420"/>
    </cofactor>
    <text evidence="11">Binds 2 magnesium ions per tetramer.</text>
</comment>
<dbReference type="GO" id="GO:0006432">
    <property type="term" value="P:phenylalanyl-tRNA aminoacylation"/>
    <property type="evidence" value="ECO:0007669"/>
    <property type="project" value="UniProtKB-UniRule"/>
</dbReference>
<keyword evidence="7 11" id="KW-0460">Magnesium</keyword>
<dbReference type="Gene3D" id="3.30.930.10">
    <property type="entry name" value="Bira Bifunctional Protein, Domain 2"/>
    <property type="match status" value="1"/>
</dbReference>
<keyword evidence="9 11" id="KW-0030">Aminoacyl-tRNA synthetase</keyword>
<evidence type="ECO:0000313" key="14">
    <source>
        <dbReference type="EMBL" id="MYE38283.1"/>
    </source>
</evidence>
<dbReference type="NCBIfam" id="TIGR00472">
    <property type="entry name" value="pheT_bact"/>
    <property type="match status" value="1"/>
</dbReference>
<dbReference type="Pfam" id="PF17759">
    <property type="entry name" value="tRNA_synthFbeta"/>
    <property type="match status" value="1"/>
</dbReference>
<dbReference type="PROSITE" id="PS51447">
    <property type="entry name" value="FDX_ACB"/>
    <property type="match status" value="1"/>
</dbReference>
<dbReference type="Proteomes" id="UP000449092">
    <property type="component" value="Unassembled WGS sequence"/>
</dbReference>
<sequence>MKFSYGLLQDLVEKKLPAPNELADFLTMHSFESDGVSGTGEHTVLDLDILPNRAHDAASHMGVARDSAALLNSSLKEPARASLHFRDTHPDIDVRIENKDLCRRYCVVKIENVSVSESPAWLKERLEIMGLQPINTIVDIANYVMLITGQPLHAFDYEKIASRKKSIIVRSAQQGETVRALDGSTYTLNQDIGVIADSDGVLAIAGIKGGSRSGISEDTKTIVIESANFAPSSIRASSQALRLTTDASWRFERDVPPCFAPLALEIAAKMITDIAGGVVDTSAVDVNYSTPHNPRITLHTQRLNRLLGVEIPEENVTNTLRALEFSIEGEGDSIVVVPPEFRLDITTEYDVYEEIARITGYEKVPATMPYGVLSSPVHRNDVRSWKRRITQEIVSYGFFEIHTVSFVKKEWVELFGMTDDMVWELENPIQDSLPFLRPSLIPHGAITAFRNTRYVNEAVRMFEVGHGFLKQKGKSHEEDLVSLVIARKDKENDTELFYEAKGVITALCDSLGVGGDGVFEPFSTTAEGQCQMPLFHPLQSARISIDNEMIGAVGVLASSSKTVLGIKGTVVAAELRLGPLLQNARSERVYQAVSKYPSITRDISLFVPLNTRVADIESILWNATGDVLYDVDMFDYRPIAQDNVLSIAFHLVFQSPERTLLSQEVDEQMELVTQAIQQNPSWEVR</sequence>
<evidence type="ECO:0000313" key="15">
    <source>
        <dbReference type="Proteomes" id="UP000449092"/>
    </source>
</evidence>
<dbReference type="Pfam" id="PF03483">
    <property type="entry name" value="B3_4"/>
    <property type="match status" value="1"/>
</dbReference>
<dbReference type="GO" id="GO:0005524">
    <property type="term" value="F:ATP binding"/>
    <property type="evidence" value="ECO:0007669"/>
    <property type="project" value="UniProtKB-UniRule"/>
</dbReference>
<dbReference type="SMART" id="SM00896">
    <property type="entry name" value="FDX-ACB"/>
    <property type="match status" value="1"/>
</dbReference>
<evidence type="ECO:0000259" key="13">
    <source>
        <dbReference type="PROSITE" id="PS51483"/>
    </source>
</evidence>
<dbReference type="GO" id="GO:0000287">
    <property type="term" value="F:magnesium ion binding"/>
    <property type="evidence" value="ECO:0007669"/>
    <property type="project" value="UniProtKB-UniRule"/>
</dbReference>
<dbReference type="InterPro" id="IPR005146">
    <property type="entry name" value="B3/B4_tRNA-bd"/>
</dbReference>
<evidence type="ECO:0000256" key="1">
    <source>
        <dbReference type="ARBA" id="ARBA00008653"/>
    </source>
</evidence>
<feature type="binding site" evidence="11">
    <location>
        <position position="350"/>
    </location>
    <ligand>
        <name>Mg(2+)</name>
        <dbReference type="ChEBI" id="CHEBI:18420"/>
        <note>shared with alpha subunit</note>
    </ligand>
</feature>
<feature type="domain" description="FDX-ACB" evidence="12">
    <location>
        <begin position="594"/>
        <end position="685"/>
    </location>
</feature>
<evidence type="ECO:0000256" key="5">
    <source>
        <dbReference type="ARBA" id="ARBA00022741"/>
    </source>
</evidence>
<keyword evidence="11" id="KW-0963">Cytoplasm</keyword>
<evidence type="ECO:0000256" key="8">
    <source>
        <dbReference type="ARBA" id="ARBA00022917"/>
    </source>
</evidence>
<keyword evidence="4 11" id="KW-0479">Metal-binding</keyword>
<dbReference type="SUPFAM" id="SSF55681">
    <property type="entry name" value="Class II aaRS and biotin synthetases"/>
    <property type="match status" value="1"/>
</dbReference>
<dbReference type="SUPFAM" id="SSF54991">
    <property type="entry name" value="Anticodon-binding domain of PheRS"/>
    <property type="match status" value="1"/>
</dbReference>
<comment type="subunit">
    <text evidence="2 11">Tetramer of two alpha and two beta subunits.</text>
</comment>
<feature type="binding site" evidence="11">
    <location>
        <position position="353"/>
    </location>
    <ligand>
        <name>Mg(2+)</name>
        <dbReference type="ChEBI" id="CHEBI:18420"/>
        <note>shared with alpha subunit</note>
    </ligand>
</feature>
<keyword evidence="8 11" id="KW-0648">Protein biosynthesis</keyword>
<dbReference type="InterPro" id="IPR004532">
    <property type="entry name" value="Phe-tRNA-ligase_IIc_bsu_bact"/>
</dbReference>
<evidence type="ECO:0000256" key="9">
    <source>
        <dbReference type="ARBA" id="ARBA00023146"/>
    </source>
</evidence>
<dbReference type="InterPro" id="IPR045060">
    <property type="entry name" value="Phe-tRNA-ligase_IIc_bsu"/>
</dbReference>
<feature type="binding site" evidence="11">
    <location>
        <position position="354"/>
    </location>
    <ligand>
        <name>Mg(2+)</name>
        <dbReference type="ChEBI" id="CHEBI:18420"/>
        <note>shared with alpha subunit</note>
    </ligand>
</feature>
<dbReference type="Gene3D" id="3.50.40.10">
    <property type="entry name" value="Phenylalanyl-trna Synthetase, Chain B, domain 3"/>
    <property type="match status" value="1"/>
</dbReference>
<protein>
    <recommendedName>
        <fullName evidence="11">Phenylalanine--tRNA ligase beta subunit</fullName>
        <ecNumber evidence="11">6.1.1.20</ecNumber>
    </recommendedName>
    <alternativeName>
        <fullName evidence="11">Phenylalanyl-tRNA synthetase beta subunit</fullName>
        <shortName evidence="11">PheRS</shortName>
    </alternativeName>
</protein>
<gene>
    <name evidence="11 14" type="primary">pheT</name>
    <name evidence="14" type="ORF">F4X82_02065</name>
</gene>
<dbReference type="InterPro" id="IPR036690">
    <property type="entry name" value="Fdx_antiC-bd_sf"/>
</dbReference>
<dbReference type="Gene3D" id="3.30.70.380">
    <property type="entry name" value="Ferrodoxin-fold anticodon-binding domain"/>
    <property type="match status" value="1"/>
</dbReference>
<dbReference type="PANTHER" id="PTHR10947">
    <property type="entry name" value="PHENYLALANYL-TRNA SYNTHETASE BETA CHAIN AND LEUCINE-RICH REPEAT-CONTAINING PROTEIN 47"/>
    <property type="match status" value="1"/>
</dbReference>
<dbReference type="PANTHER" id="PTHR10947:SF0">
    <property type="entry name" value="PHENYLALANINE--TRNA LIGASE BETA SUBUNIT"/>
    <property type="match status" value="1"/>
</dbReference>
<dbReference type="Pfam" id="PF03484">
    <property type="entry name" value="B5"/>
    <property type="match status" value="1"/>
</dbReference>
<evidence type="ECO:0000256" key="4">
    <source>
        <dbReference type="ARBA" id="ARBA00022723"/>
    </source>
</evidence>
<dbReference type="InterPro" id="IPR005121">
    <property type="entry name" value="Fdx_antiC-bd"/>
</dbReference>
<dbReference type="EC" id="6.1.1.20" evidence="11"/>
<dbReference type="Pfam" id="PF03147">
    <property type="entry name" value="FDX-ACB"/>
    <property type="match status" value="1"/>
</dbReference>
<dbReference type="InterPro" id="IPR041616">
    <property type="entry name" value="PheRS_beta_core"/>
</dbReference>
<evidence type="ECO:0000256" key="2">
    <source>
        <dbReference type="ARBA" id="ARBA00011209"/>
    </source>
</evidence>
<feature type="domain" description="B5" evidence="13">
    <location>
        <begin position="291"/>
        <end position="366"/>
    </location>
</feature>
<proteinExistence type="inferred from homology"/>
<reference evidence="14 15" key="1">
    <citation type="submission" date="2019-09" db="EMBL/GenBank/DDBJ databases">
        <title>Characterisation of the sponge microbiome using genome-centric metagenomics.</title>
        <authorList>
            <person name="Engelberts J.P."/>
            <person name="Robbins S.J."/>
            <person name="De Goeij J.M."/>
            <person name="Aranda M."/>
            <person name="Bell S.C."/>
            <person name="Webster N.S."/>
        </authorList>
    </citation>
    <scope>NUCLEOTIDE SEQUENCE [LARGE SCALE GENOMIC DNA]</scope>
    <source>
        <strain evidence="14">SB0662_bin_43</strain>
    </source>
</reference>
<name>A0A845DLT3_9BACT</name>
<dbReference type="EMBL" id="VXOY01000017">
    <property type="protein sequence ID" value="MYE38283.1"/>
    <property type="molecule type" value="Genomic_DNA"/>
</dbReference>
<dbReference type="SUPFAM" id="SSF46955">
    <property type="entry name" value="Putative DNA-binding domain"/>
    <property type="match status" value="2"/>
</dbReference>
<feature type="binding site" evidence="11">
    <location>
        <position position="344"/>
    </location>
    <ligand>
        <name>Mg(2+)</name>
        <dbReference type="ChEBI" id="CHEBI:18420"/>
        <note>shared with alpha subunit</note>
    </ligand>
</feature>
<evidence type="ECO:0000256" key="6">
    <source>
        <dbReference type="ARBA" id="ARBA00022840"/>
    </source>
</evidence>
<evidence type="ECO:0000256" key="11">
    <source>
        <dbReference type="HAMAP-Rule" id="MF_00283"/>
    </source>
</evidence>
<dbReference type="InterPro" id="IPR020825">
    <property type="entry name" value="Phe-tRNA_synthase-like_B3/B4"/>
</dbReference>
<evidence type="ECO:0000259" key="12">
    <source>
        <dbReference type="PROSITE" id="PS51447"/>
    </source>
</evidence>
<dbReference type="Gene3D" id="3.30.56.10">
    <property type="match status" value="2"/>
</dbReference>
<comment type="similarity">
    <text evidence="1 11">Belongs to the phenylalanyl-tRNA synthetase beta subunit family. Type 1 subfamily.</text>
</comment>
<evidence type="ECO:0000256" key="7">
    <source>
        <dbReference type="ARBA" id="ARBA00022842"/>
    </source>
</evidence>
<evidence type="ECO:0000256" key="3">
    <source>
        <dbReference type="ARBA" id="ARBA00022598"/>
    </source>
</evidence>
<dbReference type="GO" id="GO:0004826">
    <property type="term" value="F:phenylalanine-tRNA ligase activity"/>
    <property type="evidence" value="ECO:0007669"/>
    <property type="project" value="UniProtKB-UniRule"/>
</dbReference>
<comment type="subcellular location">
    <subcellularLocation>
        <location evidence="11">Cytoplasm</location>
    </subcellularLocation>
</comment>
<dbReference type="InterPro" id="IPR005147">
    <property type="entry name" value="tRNA_synthase_B5-dom"/>
</dbReference>
<dbReference type="InterPro" id="IPR045864">
    <property type="entry name" value="aa-tRNA-synth_II/BPL/LPL"/>
</dbReference>
<dbReference type="SMART" id="SM00873">
    <property type="entry name" value="B3_4"/>
    <property type="match status" value="1"/>
</dbReference>
<keyword evidence="5 11" id="KW-0547">Nucleotide-binding</keyword>
<dbReference type="HAMAP" id="MF_00283">
    <property type="entry name" value="Phe_tRNA_synth_beta1"/>
    <property type="match status" value="1"/>
</dbReference>
<comment type="catalytic activity">
    <reaction evidence="10 11">
        <text>tRNA(Phe) + L-phenylalanine + ATP = L-phenylalanyl-tRNA(Phe) + AMP + diphosphate + H(+)</text>
        <dbReference type="Rhea" id="RHEA:19413"/>
        <dbReference type="Rhea" id="RHEA-COMP:9668"/>
        <dbReference type="Rhea" id="RHEA-COMP:9699"/>
        <dbReference type="ChEBI" id="CHEBI:15378"/>
        <dbReference type="ChEBI" id="CHEBI:30616"/>
        <dbReference type="ChEBI" id="CHEBI:33019"/>
        <dbReference type="ChEBI" id="CHEBI:58095"/>
        <dbReference type="ChEBI" id="CHEBI:78442"/>
        <dbReference type="ChEBI" id="CHEBI:78531"/>
        <dbReference type="ChEBI" id="CHEBI:456215"/>
        <dbReference type="EC" id="6.1.1.20"/>
    </reaction>
</comment>
<dbReference type="AlphaFoldDB" id="A0A845DLT3"/>
<dbReference type="SMART" id="SM00874">
    <property type="entry name" value="B5"/>
    <property type="match status" value="1"/>
</dbReference>
<keyword evidence="3 11" id="KW-0436">Ligase</keyword>